<dbReference type="OrthoDB" id="4008466at2"/>
<proteinExistence type="inferred from homology"/>
<evidence type="ECO:0000313" key="4">
    <source>
        <dbReference type="Proteomes" id="UP000002212"/>
    </source>
</evidence>
<dbReference type="Gene3D" id="3.60.110.10">
    <property type="entry name" value="Carbon-nitrogen hydrolase"/>
    <property type="match status" value="1"/>
</dbReference>
<dbReference type="InterPro" id="IPR036526">
    <property type="entry name" value="C-N_Hydrolase_sf"/>
</dbReference>
<accession>C1B562</accession>
<evidence type="ECO:0000256" key="1">
    <source>
        <dbReference type="ARBA" id="ARBA00010613"/>
    </source>
</evidence>
<dbReference type="PANTHER" id="PTHR23088">
    <property type="entry name" value="NITRILASE-RELATED"/>
    <property type="match status" value="1"/>
</dbReference>
<dbReference type="Proteomes" id="UP000002212">
    <property type="component" value="Chromosome"/>
</dbReference>
<dbReference type="InterPro" id="IPR001110">
    <property type="entry name" value="UPF0012_CS"/>
</dbReference>
<dbReference type="PATRIC" id="fig|632772.20.peg.2865"/>
<evidence type="ECO:0000259" key="2">
    <source>
        <dbReference type="PROSITE" id="PS50263"/>
    </source>
</evidence>
<dbReference type="RefSeq" id="WP_012689944.1">
    <property type="nucleotide sequence ID" value="NC_012522.1"/>
</dbReference>
<dbReference type="HOGENOM" id="CLU_030130_3_1_11"/>
<name>C1B562_RHOOB</name>
<dbReference type="Pfam" id="PF00795">
    <property type="entry name" value="CN_hydrolase"/>
    <property type="match status" value="1"/>
</dbReference>
<dbReference type="SUPFAM" id="SSF56317">
    <property type="entry name" value="Carbon-nitrogen hydrolase"/>
    <property type="match status" value="1"/>
</dbReference>
<protein>
    <submittedName>
        <fullName evidence="3">Putative hydrolase</fullName>
    </submittedName>
</protein>
<dbReference type="STRING" id="632772.ROP_27410"/>
<dbReference type="AlphaFoldDB" id="C1B562"/>
<dbReference type="PANTHER" id="PTHR23088:SF27">
    <property type="entry name" value="DEAMINATED GLUTATHIONE AMIDASE"/>
    <property type="match status" value="1"/>
</dbReference>
<feature type="domain" description="CN hydrolase" evidence="2">
    <location>
        <begin position="13"/>
        <end position="259"/>
    </location>
</feature>
<dbReference type="InterPro" id="IPR003010">
    <property type="entry name" value="C-N_Hydrolase"/>
</dbReference>
<gene>
    <name evidence="3" type="ordered locus">ROP_27410</name>
</gene>
<dbReference type="EMBL" id="AP011115">
    <property type="protein sequence ID" value="BAH50988.1"/>
    <property type="molecule type" value="Genomic_DNA"/>
</dbReference>
<dbReference type="PROSITE" id="PS01227">
    <property type="entry name" value="UPF0012"/>
    <property type="match status" value="1"/>
</dbReference>
<evidence type="ECO:0000313" key="3">
    <source>
        <dbReference type="EMBL" id="BAH50988.1"/>
    </source>
</evidence>
<dbReference type="GO" id="GO:0016787">
    <property type="term" value="F:hydrolase activity"/>
    <property type="evidence" value="ECO:0007669"/>
    <property type="project" value="UniProtKB-KW"/>
</dbReference>
<dbReference type="CDD" id="cd07583">
    <property type="entry name" value="nitrilase_5"/>
    <property type="match status" value="1"/>
</dbReference>
<sequence length="278" mass="30206">MSVSRPDPGHDSLDVVAIQLEYDRSEPYSSRIRRVDDLIDDAAGADLVVLPELWAHGGFDYDTWTDRAEPLDGTFLETMSRAAKRNSIWLHAGSIIERENDTASARLWNTSVVFDPDGEIRATYRKIHRFGFSDGEPRLLTAGTEPVSTGLATAAGAETVVGLSTCYDLRFPELYRELVGAGTEVLVIPAAWPRARVEHWTALGRARAIENQTYVVQCNVAGVDGDVALGGHSQIVAPDGTVVAAAGDSADMISATLELGSLRELRRTFPVLADRRLG</sequence>
<organism evidence="3 4">
    <name type="scientific">Rhodococcus opacus (strain B4)</name>
    <dbReference type="NCBI Taxonomy" id="632772"/>
    <lineage>
        <taxon>Bacteria</taxon>
        <taxon>Bacillati</taxon>
        <taxon>Actinomycetota</taxon>
        <taxon>Actinomycetes</taxon>
        <taxon>Mycobacteriales</taxon>
        <taxon>Nocardiaceae</taxon>
        <taxon>Rhodococcus</taxon>
    </lineage>
</organism>
<dbReference type="KEGG" id="rop:ROP_27410"/>
<dbReference type="PROSITE" id="PS50263">
    <property type="entry name" value="CN_HYDROLASE"/>
    <property type="match status" value="1"/>
</dbReference>
<keyword evidence="3" id="KW-0378">Hydrolase</keyword>
<comment type="similarity">
    <text evidence="1">Belongs to the carbon-nitrogen hydrolase superfamily. NIT1/NIT2 family.</text>
</comment>
<reference evidence="3 4" key="1">
    <citation type="submission" date="2009-03" db="EMBL/GenBank/DDBJ databases">
        <title>Comparison of the complete genome sequences of Rhodococcus erythropolis PR4 and Rhodococcus opacus B4.</title>
        <authorList>
            <person name="Takarada H."/>
            <person name="Sekine M."/>
            <person name="Hosoyama A."/>
            <person name="Yamada R."/>
            <person name="Fujisawa T."/>
            <person name="Omata S."/>
            <person name="Shimizu A."/>
            <person name="Tsukatani N."/>
            <person name="Tanikawa S."/>
            <person name="Fujita N."/>
            <person name="Harayama S."/>
        </authorList>
    </citation>
    <scope>NUCLEOTIDE SEQUENCE [LARGE SCALE GENOMIC DNA]</scope>
    <source>
        <strain evidence="3 4">B4</strain>
    </source>
</reference>